<dbReference type="SUPFAM" id="SSF56954">
    <property type="entry name" value="Outer membrane efflux proteins (OEP)"/>
    <property type="match status" value="1"/>
</dbReference>
<keyword evidence="2" id="KW-1134">Transmembrane beta strand</keyword>
<dbReference type="PANTHER" id="PTHR30203:SF21">
    <property type="entry name" value="OUTER MEMBRANE COMPONENT OF MULTIDRUG EFFLUX PUMP-RELATED"/>
    <property type="match status" value="1"/>
</dbReference>
<dbReference type="Gene3D" id="1.20.1600.10">
    <property type="entry name" value="Outer membrane efflux proteins (OEP)"/>
    <property type="match status" value="1"/>
</dbReference>
<comment type="similarity">
    <text evidence="1 2">Belongs to the outer membrane factor (OMF) (TC 1.B.17) family.</text>
</comment>
<keyword evidence="2" id="KW-0564">Palmitate</keyword>
<dbReference type="EMBL" id="BAABHV010000005">
    <property type="protein sequence ID" value="GAA5049012.1"/>
    <property type="molecule type" value="Genomic_DNA"/>
</dbReference>
<dbReference type="NCBIfam" id="TIGR01845">
    <property type="entry name" value="outer_NodT"/>
    <property type="match status" value="1"/>
</dbReference>
<reference evidence="4" key="1">
    <citation type="journal article" date="2019" name="Int. J. Syst. Evol. Microbiol.">
        <title>The Global Catalogue of Microorganisms (GCM) 10K type strain sequencing project: providing services to taxonomists for standard genome sequencing and annotation.</title>
        <authorList>
            <consortium name="The Broad Institute Genomics Platform"/>
            <consortium name="The Broad Institute Genome Sequencing Center for Infectious Disease"/>
            <person name="Wu L."/>
            <person name="Ma J."/>
        </authorList>
    </citation>
    <scope>NUCLEOTIDE SEQUENCE [LARGE SCALE GENOMIC DNA]</scope>
    <source>
        <strain evidence="4">JCM 18014</strain>
    </source>
</reference>
<keyword evidence="4" id="KW-1185">Reference proteome</keyword>
<comment type="caution">
    <text evidence="3">The sequence shown here is derived from an EMBL/GenBank/DDBJ whole genome shotgun (WGS) entry which is preliminary data.</text>
</comment>
<keyword evidence="2" id="KW-0732">Signal</keyword>
<keyword evidence="2" id="KW-0472">Membrane</keyword>
<dbReference type="InterPro" id="IPR010131">
    <property type="entry name" value="MdtP/NodT-like"/>
</dbReference>
<protein>
    <submittedName>
        <fullName evidence="3">Efflux transporter outer membrane subunit</fullName>
    </submittedName>
</protein>
<dbReference type="PROSITE" id="PS51257">
    <property type="entry name" value="PROKAR_LIPOPROTEIN"/>
    <property type="match status" value="1"/>
</dbReference>
<evidence type="ECO:0000313" key="3">
    <source>
        <dbReference type="EMBL" id="GAA5049012.1"/>
    </source>
</evidence>
<organism evidence="3 4">
    <name type="scientific">Erythrobacter westpacificensis</name>
    <dbReference type="NCBI Taxonomy" id="1055231"/>
    <lineage>
        <taxon>Bacteria</taxon>
        <taxon>Pseudomonadati</taxon>
        <taxon>Pseudomonadota</taxon>
        <taxon>Alphaproteobacteria</taxon>
        <taxon>Sphingomonadales</taxon>
        <taxon>Erythrobacteraceae</taxon>
        <taxon>Erythrobacter/Porphyrobacter group</taxon>
        <taxon>Erythrobacter</taxon>
    </lineage>
</organism>
<evidence type="ECO:0000256" key="2">
    <source>
        <dbReference type="RuleBase" id="RU362097"/>
    </source>
</evidence>
<dbReference type="PANTHER" id="PTHR30203">
    <property type="entry name" value="OUTER MEMBRANE CATION EFFLUX PROTEIN"/>
    <property type="match status" value="1"/>
</dbReference>
<evidence type="ECO:0000256" key="1">
    <source>
        <dbReference type="ARBA" id="ARBA00007613"/>
    </source>
</evidence>
<dbReference type="InterPro" id="IPR003423">
    <property type="entry name" value="OMP_efflux"/>
</dbReference>
<comment type="subcellular location">
    <subcellularLocation>
        <location evidence="2">Cell membrane</location>
        <topology evidence="2">Lipid-anchor</topology>
    </subcellularLocation>
</comment>
<dbReference type="Proteomes" id="UP001500518">
    <property type="component" value="Unassembled WGS sequence"/>
</dbReference>
<accession>A0ABP9K2I4</accession>
<sequence>MRNLYKAGAAFLPALLAACATTPLAEESPALPQAAVGPFLTNANEFDATAEVPDNWWKLYNSPTLDSLVEQALAANTDLRIADANLARAQAVLQEARGARLPITETSGGVSYGDGVSGAVGSMGDADISANAGFGLSYEVDFYGRVRQVIDAARADAEAQEAARDTVRVTVASETSRSFLNACSAAYALDVARESYRTSLESLELTQRLQRAGSLGMLDVERAGAAAAQARSAIPAIEAQRQFALFELAALLGTIPAEIPAPARHCDVPPEPVAALPVGDGAALLQRRPDIRQAERELAAAASRVGVATAELYPTITLGGSANFFRNDAVTGSESFSFSLGPLVSWNFPNMSTARARLRQAEAGQAAALARFDGQVIKALRDVEQAMASVLGESRRLSALTDARDRSQSAFDLAGRRYRAGSIGYLDVLLAQRDFLDARAAHAASLQRLSSQRINLFRSLGGGWQSGSSK</sequence>
<dbReference type="RefSeq" id="WP_346031727.1">
    <property type="nucleotide sequence ID" value="NZ_BAABHV010000005.1"/>
</dbReference>
<proteinExistence type="inferred from homology"/>
<dbReference type="Gene3D" id="2.20.200.10">
    <property type="entry name" value="Outer membrane efflux proteins (OEP)"/>
    <property type="match status" value="1"/>
</dbReference>
<feature type="signal peptide" evidence="2">
    <location>
        <begin position="1"/>
        <end position="25"/>
    </location>
</feature>
<name>A0ABP9K2I4_9SPHN</name>
<feature type="chain" id="PRO_5044980395" evidence="2">
    <location>
        <begin position="26"/>
        <end position="470"/>
    </location>
</feature>
<keyword evidence="2" id="KW-0812">Transmembrane</keyword>
<gene>
    <name evidence="3" type="ORF">GCM10023208_06830</name>
</gene>
<dbReference type="Pfam" id="PF02321">
    <property type="entry name" value="OEP"/>
    <property type="match status" value="2"/>
</dbReference>
<keyword evidence="2" id="KW-0449">Lipoprotein</keyword>
<evidence type="ECO:0000313" key="4">
    <source>
        <dbReference type="Proteomes" id="UP001500518"/>
    </source>
</evidence>